<name>W1NMU8_AMBTC</name>
<accession>W1NMU8</accession>
<keyword evidence="3" id="KW-1185">Reference proteome</keyword>
<evidence type="ECO:0000313" key="3">
    <source>
        <dbReference type="Proteomes" id="UP000017836"/>
    </source>
</evidence>
<gene>
    <name evidence="2" type="ORF">AMTR_s00128p00107240</name>
</gene>
<organism evidence="2 3">
    <name type="scientific">Amborella trichopoda</name>
    <dbReference type="NCBI Taxonomy" id="13333"/>
    <lineage>
        <taxon>Eukaryota</taxon>
        <taxon>Viridiplantae</taxon>
        <taxon>Streptophyta</taxon>
        <taxon>Embryophyta</taxon>
        <taxon>Tracheophyta</taxon>
        <taxon>Spermatophyta</taxon>
        <taxon>Magnoliopsida</taxon>
        <taxon>Amborellales</taxon>
        <taxon>Amborellaceae</taxon>
        <taxon>Amborella</taxon>
    </lineage>
</organism>
<evidence type="ECO:0000256" key="1">
    <source>
        <dbReference type="SAM" id="MobiDB-lite"/>
    </source>
</evidence>
<reference evidence="3" key="1">
    <citation type="journal article" date="2013" name="Science">
        <title>The Amborella genome and the evolution of flowering plants.</title>
        <authorList>
            <consortium name="Amborella Genome Project"/>
        </authorList>
    </citation>
    <scope>NUCLEOTIDE SEQUENCE [LARGE SCALE GENOMIC DNA]</scope>
</reference>
<sequence length="86" mass="9252">MIIIAKAIGVLVIVDLAMLIRFCHVIATPVALQPMENGVMQPVENGVELAMHAQQQIEDGIPQPMESGVLQPMGNGVGEHAQQQQQ</sequence>
<dbReference type="Gramene" id="ERM96843">
    <property type="protein sequence ID" value="ERM96843"/>
    <property type="gene ID" value="AMTR_s00128p00107240"/>
</dbReference>
<dbReference type="HOGENOM" id="CLU_2500955_0_0_1"/>
<feature type="region of interest" description="Disordered" evidence="1">
    <location>
        <begin position="63"/>
        <end position="86"/>
    </location>
</feature>
<dbReference type="EMBL" id="KI396767">
    <property type="protein sequence ID" value="ERM96843.1"/>
    <property type="molecule type" value="Genomic_DNA"/>
</dbReference>
<evidence type="ECO:0000313" key="2">
    <source>
        <dbReference type="EMBL" id="ERM96843.1"/>
    </source>
</evidence>
<dbReference type="AlphaFoldDB" id="W1NMU8"/>
<protein>
    <submittedName>
        <fullName evidence="2">Uncharacterized protein</fullName>
    </submittedName>
</protein>
<proteinExistence type="predicted"/>
<dbReference type="Proteomes" id="UP000017836">
    <property type="component" value="Unassembled WGS sequence"/>
</dbReference>